<dbReference type="GO" id="GO:0005524">
    <property type="term" value="F:ATP binding"/>
    <property type="evidence" value="ECO:0007669"/>
    <property type="project" value="UniProtKB-KW"/>
</dbReference>
<dbReference type="Pfam" id="PF13537">
    <property type="entry name" value="GATase_7"/>
    <property type="match status" value="1"/>
</dbReference>
<dbReference type="SUPFAM" id="SSF56235">
    <property type="entry name" value="N-terminal nucleophile aminohydrolases (Ntn hydrolases)"/>
    <property type="match status" value="1"/>
</dbReference>
<evidence type="ECO:0000256" key="8">
    <source>
        <dbReference type="ARBA" id="ARBA00023242"/>
    </source>
</evidence>
<protein>
    <recommendedName>
        <fullName evidence="1">asparagine synthase (glutamine-hydrolyzing)</fullName>
        <ecNumber evidence="1">6.3.5.4</ecNumber>
    </recommendedName>
</protein>
<feature type="compositionally biased region" description="Low complexity" evidence="11">
    <location>
        <begin position="1"/>
        <end position="13"/>
    </location>
</feature>
<comment type="caution">
    <text evidence="14">The sequence shown here is derived from an EMBL/GenBank/DDBJ whole genome shotgun (WGS) entry which is preliminary data.</text>
</comment>
<feature type="compositionally biased region" description="Polar residues" evidence="11">
    <location>
        <begin position="103"/>
        <end position="124"/>
    </location>
</feature>
<evidence type="ECO:0000256" key="2">
    <source>
        <dbReference type="ARBA" id="ARBA00022598"/>
    </source>
</evidence>
<dbReference type="CDD" id="cd01991">
    <property type="entry name" value="Asn_synthase_B_C"/>
    <property type="match status" value="1"/>
</dbReference>
<keyword evidence="4" id="KW-0547">Nucleotide-binding</keyword>
<evidence type="ECO:0000256" key="6">
    <source>
        <dbReference type="ARBA" id="ARBA00022888"/>
    </source>
</evidence>
<keyword evidence="5" id="KW-0067">ATP-binding</keyword>
<dbReference type="CDD" id="cd00067">
    <property type="entry name" value="GAL4"/>
    <property type="match status" value="1"/>
</dbReference>
<evidence type="ECO:0000313" key="15">
    <source>
        <dbReference type="Proteomes" id="UP000664169"/>
    </source>
</evidence>
<keyword evidence="15" id="KW-1185">Reference proteome</keyword>
<dbReference type="InterPro" id="IPR001138">
    <property type="entry name" value="Zn2Cys6_DnaBD"/>
</dbReference>
<dbReference type="Gene3D" id="3.40.50.620">
    <property type="entry name" value="HUPs"/>
    <property type="match status" value="1"/>
</dbReference>
<keyword evidence="8" id="KW-0539">Nucleus</keyword>
<evidence type="ECO:0000256" key="5">
    <source>
        <dbReference type="ARBA" id="ARBA00022840"/>
    </source>
</evidence>
<dbReference type="InterPro" id="IPR017932">
    <property type="entry name" value="GATase_2_dom"/>
</dbReference>
<dbReference type="PANTHER" id="PTHR11772:SF17">
    <property type="entry name" value="ASPARAGINE SYNTHETASE (EUROFUNG)"/>
    <property type="match status" value="1"/>
</dbReference>
<dbReference type="OrthoDB" id="409189at2759"/>
<dbReference type="SMART" id="SM00066">
    <property type="entry name" value="GAL4"/>
    <property type="match status" value="1"/>
</dbReference>
<dbReference type="GO" id="GO:0004066">
    <property type="term" value="F:asparagine synthase (glutamine-hydrolyzing) activity"/>
    <property type="evidence" value="ECO:0007669"/>
    <property type="project" value="UniProtKB-EC"/>
</dbReference>
<dbReference type="InterPro" id="IPR001962">
    <property type="entry name" value="Asn_synthase"/>
</dbReference>
<dbReference type="NCBIfam" id="TIGR01536">
    <property type="entry name" value="asn_synth_AEB"/>
    <property type="match status" value="1"/>
</dbReference>
<name>A0A8H3EKH8_9LECA</name>
<keyword evidence="6" id="KW-0061">Asparagine biosynthesis</keyword>
<sequence>MDSPPDSNNIDSSPDLDKPAVSKKARTTRKSLVKSKLGCRACKTRKVKCDERHPLCHNCEKRYPGLDVCEWDTLLYHRIGPSSALPPFTSILQVSSNTVPLSPLPSNQSTASSNSIPTSLPPATSFSSRSLEFRLFYQWTSSTVHTIKAWVMRGPIFGWLDLTAIWASEYDFILEFILGFAALHIYCIDPVANATFQTAVHYYIGNATQLHRKALANVTAENAKQLFLAAMWTNLFGRARLQLREPGEAYKLPLEMFRLHRGLVATYDAIGPFFSEGELEVIRNVGTEEGLLFHYGIDLNEIGFLTQEQREDVHQVLAHIDNRALKKPEEADILKRALQFMVSIQFGQRVHEPEEWTQRRISMMPAIVPTGLLTLLEAEDPLAMAILARYFMLLKDRKEWFHADLAETQVKAFGHVRLSIIDLSPSGAQPFHSPDGKIHAVVNGELYGHEEIRAQLNSQQDFHYQFQGTSDSEIVIALYQYHGLNFLEYLRGEFSLCLWDENEQMFVAARDRYGIKPLFYTVDELGRLLVAAEIKAFLPMGWKAKWDVRSIKDGGWNFDDRTHFKGVRKASSDLYILGSYGREFEQRPYWDMTYPDKVSDACNLVDMKLNSTQTVKEVRSESEMIQGVRNHLVEAVRLRLRADVPVGVYLSGGIDSSAIAGIITHLIRERGEKIGNDKETDKVSCFSIAFDEDSGFDESGRTADFLKVKQYKKHMSEAELASRFEDATWHSEHINPDLNYVGKFALSELPPQLGFKVVLTGEGSDEHFAGYPLYLPDYLREPDPSWSSDDQVPASEREGLCLAKDKEAETYYISIGADGSNRFSSISNLPRRMLNNITTLCSLTAFTPMPFFAPWTQELGPCNPQLTIANSLSGQARSAINNTWHPLHSAMYTWTKGHLSNLFLSCLGDRTEMAHSLEARTPFLDHKLTEYINNLPPSLKFRYQKQQQQQPPPPTADPDAPTTVFIEKYILREAVRPFVTDEIYTRTKHPYSAPTTYPANGPLHQLLQRLITRESVEALGFVHWPAVEGLVSKAFLDADADADVLAMRSCFLLAQWVVLAMRFDVATAVAGEDWTTWGDRMGSKVFVD</sequence>
<evidence type="ECO:0000256" key="7">
    <source>
        <dbReference type="ARBA" id="ARBA00022962"/>
    </source>
</evidence>
<comment type="pathway">
    <text evidence="9">Amino-acid biosynthesis.</text>
</comment>
<gene>
    <name evidence="14" type="ORF">GOMPHAMPRED_003329</name>
</gene>
<dbReference type="InterPro" id="IPR006426">
    <property type="entry name" value="Asn_synth_AEB"/>
</dbReference>
<evidence type="ECO:0000256" key="10">
    <source>
        <dbReference type="ARBA" id="ARBA00048741"/>
    </source>
</evidence>
<feature type="domain" description="Glutamine amidotransferase type-2" evidence="13">
    <location>
        <begin position="370"/>
        <end position="562"/>
    </location>
</feature>
<keyword evidence="7" id="KW-0315">Glutamine amidotransferase</keyword>
<dbReference type="InterPro" id="IPR033738">
    <property type="entry name" value="AsnB_N"/>
</dbReference>
<comment type="catalytic activity">
    <reaction evidence="10">
        <text>L-aspartate + L-glutamine + ATP + H2O = L-asparagine + L-glutamate + AMP + diphosphate + H(+)</text>
        <dbReference type="Rhea" id="RHEA:12228"/>
        <dbReference type="ChEBI" id="CHEBI:15377"/>
        <dbReference type="ChEBI" id="CHEBI:15378"/>
        <dbReference type="ChEBI" id="CHEBI:29985"/>
        <dbReference type="ChEBI" id="CHEBI:29991"/>
        <dbReference type="ChEBI" id="CHEBI:30616"/>
        <dbReference type="ChEBI" id="CHEBI:33019"/>
        <dbReference type="ChEBI" id="CHEBI:58048"/>
        <dbReference type="ChEBI" id="CHEBI:58359"/>
        <dbReference type="ChEBI" id="CHEBI:456215"/>
        <dbReference type="EC" id="6.3.5.4"/>
    </reaction>
</comment>
<dbReference type="Gene3D" id="3.60.20.10">
    <property type="entry name" value="Glutamine Phosphoribosylpyrophosphate, subunit 1, domain 1"/>
    <property type="match status" value="1"/>
</dbReference>
<dbReference type="Gene3D" id="4.10.240.10">
    <property type="entry name" value="Zn(2)-C6 fungal-type DNA-binding domain"/>
    <property type="match status" value="1"/>
</dbReference>
<organism evidence="14 15">
    <name type="scientific">Gomphillus americanus</name>
    <dbReference type="NCBI Taxonomy" id="1940652"/>
    <lineage>
        <taxon>Eukaryota</taxon>
        <taxon>Fungi</taxon>
        <taxon>Dikarya</taxon>
        <taxon>Ascomycota</taxon>
        <taxon>Pezizomycotina</taxon>
        <taxon>Lecanoromycetes</taxon>
        <taxon>OSLEUM clade</taxon>
        <taxon>Ostropomycetidae</taxon>
        <taxon>Ostropales</taxon>
        <taxon>Graphidaceae</taxon>
        <taxon>Gomphilloideae</taxon>
        <taxon>Gomphillus</taxon>
    </lineage>
</organism>
<dbReference type="SUPFAM" id="SSF57701">
    <property type="entry name" value="Zn2/Cys6 DNA-binding domain"/>
    <property type="match status" value="1"/>
</dbReference>
<proteinExistence type="predicted"/>
<accession>A0A8H3EKH8</accession>
<feature type="region of interest" description="Disordered" evidence="11">
    <location>
        <begin position="103"/>
        <end position="125"/>
    </location>
</feature>
<keyword evidence="3" id="KW-0028">Amino-acid biosynthesis</keyword>
<evidence type="ECO:0000259" key="12">
    <source>
        <dbReference type="PROSITE" id="PS50048"/>
    </source>
</evidence>
<dbReference type="InterPro" id="IPR014729">
    <property type="entry name" value="Rossmann-like_a/b/a_fold"/>
</dbReference>
<evidence type="ECO:0000259" key="13">
    <source>
        <dbReference type="PROSITE" id="PS51278"/>
    </source>
</evidence>
<feature type="region of interest" description="Disordered" evidence="11">
    <location>
        <begin position="1"/>
        <end position="29"/>
    </location>
</feature>
<dbReference type="InterPro" id="IPR029055">
    <property type="entry name" value="Ntn_hydrolases_N"/>
</dbReference>
<evidence type="ECO:0000256" key="1">
    <source>
        <dbReference type="ARBA" id="ARBA00012737"/>
    </source>
</evidence>
<keyword evidence="2" id="KW-0436">Ligase</keyword>
<evidence type="ECO:0000256" key="9">
    <source>
        <dbReference type="ARBA" id="ARBA00029440"/>
    </source>
</evidence>
<dbReference type="InterPro" id="IPR036864">
    <property type="entry name" value="Zn2-C6_fun-type_DNA-bd_sf"/>
</dbReference>
<dbReference type="Pfam" id="PF00733">
    <property type="entry name" value="Asn_synthase"/>
    <property type="match status" value="1"/>
</dbReference>
<dbReference type="GO" id="GO:0006529">
    <property type="term" value="P:asparagine biosynthetic process"/>
    <property type="evidence" value="ECO:0007669"/>
    <property type="project" value="UniProtKB-KW"/>
</dbReference>
<dbReference type="SUPFAM" id="SSF52402">
    <property type="entry name" value="Adenine nucleotide alpha hydrolases-like"/>
    <property type="match status" value="1"/>
</dbReference>
<dbReference type="GO" id="GO:0000981">
    <property type="term" value="F:DNA-binding transcription factor activity, RNA polymerase II-specific"/>
    <property type="evidence" value="ECO:0007669"/>
    <property type="project" value="InterPro"/>
</dbReference>
<dbReference type="GO" id="GO:0008270">
    <property type="term" value="F:zinc ion binding"/>
    <property type="evidence" value="ECO:0007669"/>
    <property type="project" value="InterPro"/>
</dbReference>
<dbReference type="CDD" id="cd00712">
    <property type="entry name" value="AsnB"/>
    <property type="match status" value="1"/>
</dbReference>
<dbReference type="EMBL" id="CAJPDQ010000002">
    <property type="protein sequence ID" value="CAF9905702.1"/>
    <property type="molecule type" value="Genomic_DNA"/>
</dbReference>
<dbReference type="PANTHER" id="PTHR11772">
    <property type="entry name" value="ASPARAGINE SYNTHETASE"/>
    <property type="match status" value="1"/>
</dbReference>
<dbReference type="InterPro" id="IPR050795">
    <property type="entry name" value="Asn_Synthetase"/>
</dbReference>
<dbReference type="Pfam" id="PF00172">
    <property type="entry name" value="Zn_clus"/>
    <property type="match status" value="1"/>
</dbReference>
<evidence type="ECO:0000256" key="11">
    <source>
        <dbReference type="SAM" id="MobiDB-lite"/>
    </source>
</evidence>
<dbReference type="PROSITE" id="PS51278">
    <property type="entry name" value="GATASE_TYPE_2"/>
    <property type="match status" value="1"/>
</dbReference>
<dbReference type="PROSITE" id="PS50048">
    <property type="entry name" value="ZN2_CY6_FUNGAL_2"/>
    <property type="match status" value="1"/>
</dbReference>
<dbReference type="GO" id="GO:0005829">
    <property type="term" value="C:cytosol"/>
    <property type="evidence" value="ECO:0007669"/>
    <property type="project" value="TreeGrafter"/>
</dbReference>
<evidence type="ECO:0000313" key="14">
    <source>
        <dbReference type="EMBL" id="CAF9905702.1"/>
    </source>
</evidence>
<dbReference type="EC" id="6.3.5.4" evidence="1"/>
<dbReference type="AlphaFoldDB" id="A0A8H3EKH8"/>
<reference evidence="14" key="1">
    <citation type="submission" date="2021-03" db="EMBL/GenBank/DDBJ databases">
        <authorList>
            <person name="Tagirdzhanova G."/>
        </authorList>
    </citation>
    <scope>NUCLEOTIDE SEQUENCE</scope>
</reference>
<dbReference type="Proteomes" id="UP000664169">
    <property type="component" value="Unassembled WGS sequence"/>
</dbReference>
<evidence type="ECO:0000256" key="3">
    <source>
        <dbReference type="ARBA" id="ARBA00022605"/>
    </source>
</evidence>
<feature type="domain" description="Zn(2)-C6 fungal-type" evidence="12">
    <location>
        <begin position="38"/>
        <end position="71"/>
    </location>
</feature>
<evidence type="ECO:0000256" key="4">
    <source>
        <dbReference type="ARBA" id="ARBA00022741"/>
    </source>
</evidence>